<dbReference type="InterPro" id="IPR058647">
    <property type="entry name" value="BSH_CzcB-like"/>
</dbReference>
<comment type="caution">
    <text evidence="5">The sequence shown here is derived from an EMBL/GenBank/DDBJ whole genome shotgun (WGS) entry which is preliminary data.</text>
</comment>
<evidence type="ECO:0000313" key="5">
    <source>
        <dbReference type="EMBL" id="MBB3999472.1"/>
    </source>
</evidence>
<dbReference type="PANTHER" id="PTHR30469:SF38">
    <property type="entry name" value="HLYD FAMILY SECRETION PROTEIN"/>
    <property type="match status" value="1"/>
</dbReference>
<protein>
    <submittedName>
        <fullName evidence="5">RND family efflux transporter MFP subunit</fullName>
    </submittedName>
</protein>
<dbReference type="Gene3D" id="2.40.30.170">
    <property type="match status" value="1"/>
</dbReference>
<dbReference type="SUPFAM" id="SSF111369">
    <property type="entry name" value="HlyD-like secretion proteins"/>
    <property type="match status" value="1"/>
</dbReference>
<evidence type="ECO:0000259" key="3">
    <source>
        <dbReference type="Pfam" id="PF25967"/>
    </source>
</evidence>
<dbReference type="RefSeq" id="WP_183201019.1">
    <property type="nucleotide sequence ID" value="NZ_JACIEK010000010.1"/>
</dbReference>
<dbReference type="GO" id="GO:1990281">
    <property type="term" value="C:efflux pump complex"/>
    <property type="evidence" value="ECO:0007669"/>
    <property type="project" value="TreeGrafter"/>
</dbReference>
<keyword evidence="6" id="KW-1185">Reference proteome</keyword>
<evidence type="ECO:0000313" key="6">
    <source>
        <dbReference type="Proteomes" id="UP000542776"/>
    </source>
</evidence>
<dbReference type="NCBIfam" id="TIGR01730">
    <property type="entry name" value="RND_mfp"/>
    <property type="match status" value="1"/>
</dbReference>
<reference evidence="5 6" key="1">
    <citation type="submission" date="2020-08" db="EMBL/GenBank/DDBJ databases">
        <title>Genomic Encyclopedia of Type Strains, Phase IV (KMG-IV): sequencing the most valuable type-strain genomes for metagenomic binning, comparative biology and taxonomic classification.</title>
        <authorList>
            <person name="Goeker M."/>
        </authorList>
    </citation>
    <scope>NUCLEOTIDE SEQUENCE [LARGE SCALE GENOMIC DNA]</scope>
    <source>
        <strain evidence="5 6">DSM 102238</strain>
    </source>
</reference>
<dbReference type="PANTHER" id="PTHR30469">
    <property type="entry name" value="MULTIDRUG RESISTANCE PROTEIN MDTA"/>
    <property type="match status" value="1"/>
</dbReference>
<name>A0A7W6H6H5_9HYPH</name>
<feature type="domain" description="CzcB-like barrel-sandwich hybrid" evidence="4">
    <location>
        <begin position="85"/>
        <end position="220"/>
    </location>
</feature>
<comment type="similarity">
    <text evidence="1">Belongs to the membrane fusion protein (MFP) (TC 8.A.1) family.</text>
</comment>
<dbReference type="InterPro" id="IPR058627">
    <property type="entry name" value="MdtA-like_C"/>
</dbReference>
<dbReference type="GO" id="GO:0015562">
    <property type="term" value="F:efflux transmembrane transporter activity"/>
    <property type="evidence" value="ECO:0007669"/>
    <property type="project" value="InterPro"/>
</dbReference>
<feature type="coiled-coil region" evidence="2">
    <location>
        <begin position="120"/>
        <end position="185"/>
    </location>
</feature>
<sequence length="382" mass="39713">MRSLFSRRPPAARSFRRAVALARHATQGAGALALLVVLVACSPAEPPAAQVPERVAVQIAAYAPVSRTISLTGTVAARIQSDLSFRVAGRIDRRNVDVSDHVKAGDVLATLDTREQVSDVEAAEATLRSAEATLTQAQTNFGRQRRLFEGGYITRGVFDDAQEQLRSAEGTADSARADLATARDQLSFTELKADVDGIVTAREAEAGQVVSAAQTVFTVAQDGARDAIFDIDEALLAGAPPSEGVVVRLGSDPAVETRASVREVSPTFDAATGTVRVKMTLADPPPAMSLGAAVTGTGLAAPQNLVSLPWTALGAGESGPAVWVVDPATKAVTLRPVGVERYRTGEILVRDGLSEGDLVVTAGGQLLREGQVVTLDDAGAAS</sequence>
<evidence type="ECO:0000256" key="2">
    <source>
        <dbReference type="SAM" id="Coils"/>
    </source>
</evidence>
<keyword evidence="2" id="KW-0175">Coiled coil</keyword>
<evidence type="ECO:0000256" key="1">
    <source>
        <dbReference type="ARBA" id="ARBA00009477"/>
    </source>
</evidence>
<dbReference type="InterPro" id="IPR006143">
    <property type="entry name" value="RND_pump_MFP"/>
</dbReference>
<organism evidence="5 6">
    <name type="scientific">Aureimonas pseudogalii</name>
    <dbReference type="NCBI Taxonomy" id="1744844"/>
    <lineage>
        <taxon>Bacteria</taxon>
        <taxon>Pseudomonadati</taxon>
        <taxon>Pseudomonadota</taxon>
        <taxon>Alphaproteobacteria</taxon>
        <taxon>Hyphomicrobiales</taxon>
        <taxon>Aurantimonadaceae</taxon>
        <taxon>Aureimonas</taxon>
    </lineage>
</organism>
<accession>A0A7W6H6H5</accession>
<dbReference type="Proteomes" id="UP000542776">
    <property type="component" value="Unassembled WGS sequence"/>
</dbReference>
<dbReference type="AlphaFoldDB" id="A0A7W6H6H5"/>
<feature type="domain" description="Multidrug resistance protein MdtA-like C-terminal permuted SH3" evidence="3">
    <location>
        <begin position="304"/>
        <end position="365"/>
    </location>
</feature>
<evidence type="ECO:0000259" key="4">
    <source>
        <dbReference type="Pfam" id="PF25973"/>
    </source>
</evidence>
<proteinExistence type="inferred from homology"/>
<dbReference type="Pfam" id="PF25973">
    <property type="entry name" value="BSH_CzcB"/>
    <property type="match status" value="1"/>
</dbReference>
<dbReference type="EMBL" id="JACIEK010000010">
    <property type="protein sequence ID" value="MBB3999472.1"/>
    <property type="molecule type" value="Genomic_DNA"/>
</dbReference>
<gene>
    <name evidence="5" type="ORF">GGR04_003342</name>
</gene>
<dbReference type="Gene3D" id="2.40.420.20">
    <property type="match status" value="1"/>
</dbReference>
<dbReference type="Gene3D" id="1.10.287.470">
    <property type="entry name" value="Helix hairpin bin"/>
    <property type="match status" value="1"/>
</dbReference>
<dbReference type="Pfam" id="PF25967">
    <property type="entry name" value="RND-MFP_C"/>
    <property type="match status" value="1"/>
</dbReference>
<dbReference type="Gene3D" id="2.40.50.100">
    <property type="match status" value="1"/>
</dbReference>